<keyword evidence="2" id="KW-1185">Reference proteome</keyword>
<gene>
    <name evidence="1" type="primary">tssG</name>
    <name evidence="1" type="ORF">EWM63_09780</name>
</gene>
<evidence type="ECO:0000313" key="2">
    <source>
        <dbReference type="Proteomes" id="UP000290637"/>
    </source>
</evidence>
<proteinExistence type="predicted"/>
<dbReference type="AlphaFoldDB" id="A0A4P6KWB8"/>
<protein>
    <submittedName>
        <fullName evidence="1">Type VI secretion system baseplate subunit TssG</fullName>
    </submittedName>
</protein>
<accession>A0A4P6KWB8</accession>
<reference evidence="1 2" key="1">
    <citation type="submission" date="2019-02" db="EMBL/GenBank/DDBJ databases">
        <title>Draft Genome Sequences of Six Type Strains of the Genus Massilia.</title>
        <authorList>
            <person name="Miess H."/>
            <person name="Frediansyhah A."/>
            <person name="Gross H."/>
        </authorList>
    </citation>
    <scope>NUCLEOTIDE SEQUENCE [LARGE SCALE GENOMIC DNA]</scope>
    <source>
        <strain evidence="1 2">DSM 17473</strain>
    </source>
</reference>
<organism evidence="1 2">
    <name type="scientific">Pseudoduganella lutea</name>
    <dbReference type="NCBI Taxonomy" id="321985"/>
    <lineage>
        <taxon>Bacteria</taxon>
        <taxon>Pseudomonadati</taxon>
        <taxon>Pseudomonadota</taxon>
        <taxon>Betaproteobacteria</taxon>
        <taxon>Burkholderiales</taxon>
        <taxon>Oxalobacteraceae</taxon>
        <taxon>Telluria group</taxon>
        <taxon>Pseudoduganella</taxon>
    </lineage>
</organism>
<dbReference type="PANTHER" id="PTHR35564:SF4">
    <property type="entry name" value="CYTOPLASMIC PROTEIN"/>
    <property type="match status" value="1"/>
</dbReference>
<evidence type="ECO:0000313" key="1">
    <source>
        <dbReference type="EMBL" id="QBE63217.1"/>
    </source>
</evidence>
<dbReference type="PANTHER" id="PTHR35564">
    <property type="match status" value="1"/>
</dbReference>
<dbReference type="InterPro" id="IPR010732">
    <property type="entry name" value="T6SS_TssG-like"/>
</dbReference>
<name>A0A4P6KWB8_9BURK</name>
<sequence length="482" mass="53300">MQTPQRQREPGLIGQLFAEPWRFGFLPAVTQVLRWFARRGVPADEALVKSLRFENSMSLAFPASEIEAIRTEDQPDGPCVVMTPTCIGLLGTAGTLPMHDTDRFARAAATETGTRAFLDFLSTRMVGLFWKSWAMNRQEVMADTQGRDAWRARLQALAGKEESGLDTEAWYAGLLRVRPVSAATLECILAGELGLPVRVDSMVGCWQVVNPAQRTILGVTKPKLGTSTMVGRRLWRVDHRLRIVIGPLKRAQYDWLLPRGEGARLLSRLVATVMAQALLEYEVCLLPGPECIRPLVLSAKPGKQLRLGWDTSCRTRPAAPASARSATCSNQNSTETIHDPITAIGRVARPPAADGPPAALPFPERRRARRHARGQHAACRGRAVARFSLRSGTAVGRRVDPAQIHGRQDDDGLAGPRQRHRALLQRLCHRVPFPENRWWLRVLPRGARTLAGIREAARGLRVFPGQQRAGNDRKDLCPLQGA</sequence>
<dbReference type="OrthoDB" id="1523296at2"/>
<dbReference type="NCBIfam" id="TIGR03347">
    <property type="entry name" value="VI_chp_1"/>
    <property type="match status" value="1"/>
</dbReference>
<dbReference type="KEGG" id="plue:EWM63_09780"/>
<dbReference type="EMBL" id="CP035913">
    <property type="protein sequence ID" value="QBE63217.1"/>
    <property type="molecule type" value="Genomic_DNA"/>
</dbReference>
<dbReference type="Pfam" id="PF06996">
    <property type="entry name" value="T6SS_TssG"/>
    <property type="match status" value="1"/>
</dbReference>
<dbReference type="Proteomes" id="UP000290637">
    <property type="component" value="Chromosome"/>
</dbReference>